<comment type="caution">
    <text evidence="6">The sequence shown here is derived from an EMBL/GenBank/DDBJ whole genome shotgun (WGS) entry which is preliminary data.</text>
</comment>
<sequence>MIIMLENEIDSKQFSKNALLISELKTGNEKAYTHLVDQYHEPLCAYAYSLINDRDIAQDIVQNVFVKIYEKRKSLKEDFIIERFLYKSVFNEFIDQYRKNKLVTKLEKKHIEALHEYFESEDGKLEALFTMVQTEIDNLPPKCKRIFVLSKKEGLSNKEISNHLSISIKTVEAHITKAFFLIRERIDLSSRQELILTLLFKGYSYS</sequence>
<evidence type="ECO:0000256" key="2">
    <source>
        <dbReference type="ARBA" id="ARBA00023015"/>
    </source>
</evidence>
<dbReference type="Pfam" id="PF08281">
    <property type="entry name" value="Sigma70_r4_2"/>
    <property type="match status" value="1"/>
</dbReference>
<keyword evidence="4" id="KW-0804">Transcription</keyword>
<dbReference type="PANTHER" id="PTHR43133">
    <property type="entry name" value="RNA POLYMERASE ECF-TYPE SIGMA FACTO"/>
    <property type="match status" value="1"/>
</dbReference>
<evidence type="ECO:0000313" key="6">
    <source>
        <dbReference type="EMBL" id="GGG43340.1"/>
    </source>
</evidence>
<evidence type="ECO:0000313" key="7">
    <source>
        <dbReference type="Proteomes" id="UP000605733"/>
    </source>
</evidence>
<feature type="domain" description="HTH luxR-type" evidence="5">
    <location>
        <begin position="146"/>
        <end position="198"/>
    </location>
</feature>
<evidence type="ECO:0000256" key="4">
    <source>
        <dbReference type="ARBA" id="ARBA00023163"/>
    </source>
</evidence>
<keyword evidence="2" id="KW-0805">Transcription regulation</keyword>
<dbReference type="SUPFAM" id="SSF88659">
    <property type="entry name" value="Sigma3 and sigma4 domains of RNA polymerase sigma factors"/>
    <property type="match status" value="1"/>
</dbReference>
<proteinExistence type="inferred from homology"/>
<dbReference type="GO" id="GO:0000428">
    <property type="term" value="C:DNA-directed RNA polymerase complex"/>
    <property type="evidence" value="ECO:0007669"/>
    <property type="project" value="UniProtKB-KW"/>
</dbReference>
<dbReference type="PANTHER" id="PTHR43133:SF46">
    <property type="entry name" value="RNA POLYMERASE SIGMA-70 FACTOR ECF SUBFAMILY"/>
    <property type="match status" value="1"/>
</dbReference>
<dbReference type="Gene3D" id="1.10.1740.10">
    <property type="match status" value="1"/>
</dbReference>
<dbReference type="Gene3D" id="1.10.10.10">
    <property type="entry name" value="Winged helix-like DNA-binding domain superfamily/Winged helix DNA-binding domain"/>
    <property type="match status" value="1"/>
</dbReference>
<dbReference type="InterPro" id="IPR014327">
    <property type="entry name" value="RNA_pol_sigma70_bacteroid"/>
</dbReference>
<name>A0ABQ1WS98_9FLAO</name>
<accession>A0ABQ1WS98</accession>
<organism evidence="6 7">
    <name type="scientific">Christiangramia forsetii</name>
    <dbReference type="NCBI Taxonomy" id="411153"/>
    <lineage>
        <taxon>Bacteria</taxon>
        <taxon>Pseudomonadati</taxon>
        <taxon>Bacteroidota</taxon>
        <taxon>Flavobacteriia</taxon>
        <taxon>Flavobacteriales</taxon>
        <taxon>Flavobacteriaceae</taxon>
        <taxon>Christiangramia</taxon>
    </lineage>
</organism>
<dbReference type="SMART" id="SM00421">
    <property type="entry name" value="HTH_LUXR"/>
    <property type="match status" value="1"/>
</dbReference>
<dbReference type="Proteomes" id="UP000605733">
    <property type="component" value="Unassembled WGS sequence"/>
</dbReference>
<dbReference type="Pfam" id="PF04542">
    <property type="entry name" value="Sigma70_r2"/>
    <property type="match status" value="1"/>
</dbReference>
<evidence type="ECO:0000256" key="1">
    <source>
        <dbReference type="ARBA" id="ARBA00010641"/>
    </source>
</evidence>
<dbReference type="InterPro" id="IPR013249">
    <property type="entry name" value="RNA_pol_sigma70_r4_t2"/>
</dbReference>
<protein>
    <submittedName>
        <fullName evidence="6">DNA-directed RNA polymerase sigma-70 factor</fullName>
    </submittedName>
</protein>
<dbReference type="InterPro" id="IPR036388">
    <property type="entry name" value="WH-like_DNA-bd_sf"/>
</dbReference>
<keyword evidence="7" id="KW-1185">Reference proteome</keyword>
<comment type="similarity">
    <text evidence="1">Belongs to the sigma-70 factor family. ECF subfamily.</text>
</comment>
<dbReference type="InterPro" id="IPR000792">
    <property type="entry name" value="Tscrpt_reg_LuxR_C"/>
</dbReference>
<gene>
    <name evidence="6" type="ORF">GCM10011532_29180</name>
</gene>
<dbReference type="InterPro" id="IPR014284">
    <property type="entry name" value="RNA_pol_sigma-70_dom"/>
</dbReference>
<evidence type="ECO:0000256" key="3">
    <source>
        <dbReference type="ARBA" id="ARBA00023082"/>
    </source>
</evidence>
<keyword evidence="3" id="KW-0731">Sigma factor</keyword>
<dbReference type="InterPro" id="IPR039425">
    <property type="entry name" value="RNA_pol_sigma-70-like"/>
</dbReference>
<dbReference type="NCBIfam" id="TIGR02937">
    <property type="entry name" value="sigma70-ECF"/>
    <property type="match status" value="1"/>
</dbReference>
<keyword evidence="6" id="KW-0240">DNA-directed RNA polymerase</keyword>
<dbReference type="SUPFAM" id="SSF88946">
    <property type="entry name" value="Sigma2 domain of RNA polymerase sigma factors"/>
    <property type="match status" value="1"/>
</dbReference>
<dbReference type="InterPro" id="IPR007627">
    <property type="entry name" value="RNA_pol_sigma70_r2"/>
</dbReference>
<dbReference type="EMBL" id="BMIX01000008">
    <property type="protein sequence ID" value="GGG43340.1"/>
    <property type="molecule type" value="Genomic_DNA"/>
</dbReference>
<dbReference type="InterPro" id="IPR013324">
    <property type="entry name" value="RNA_pol_sigma_r3/r4-like"/>
</dbReference>
<evidence type="ECO:0000259" key="5">
    <source>
        <dbReference type="SMART" id="SM00421"/>
    </source>
</evidence>
<dbReference type="InterPro" id="IPR013325">
    <property type="entry name" value="RNA_pol_sigma_r2"/>
</dbReference>
<reference evidence="7" key="1">
    <citation type="journal article" date="2019" name="Int. J. Syst. Evol. Microbiol.">
        <title>The Global Catalogue of Microorganisms (GCM) 10K type strain sequencing project: providing services to taxonomists for standard genome sequencing and annotation.</title>
        <authorList>
            <consortium name="The Broad Institute Genomics Platform"/>
            <consortium name="The Broad Institute Genome Sequencing Center for Infectious Disease"/>
            <person name="Wu L."/>
            <person name="Ma J."/>
        </authorList>
    </citation>
    <scope>NUCLEOTIDE SEQUENCE [LARGE SCALE GENOMIC DNA]</scope>
    <source>
        <strain evidence="7">CGMCC 1.15422</strain>
    </source>
</reference>
<dbReference type="NCBIfam" id="TIGR02985">
    <property type="entry name" value="Sig70_bacteroi1"/>
    <property type="match status" value="1"/>
</dbReference>